<feature type="chain" id="PRO_5037115513" description="Outer membrane protein beta-barrel domain-containing protein" evidence="1">
    <location>
        <begin position="22"/>
        <end position="185"/>
    </location>
</feature>
<comment type="caution">
    <text evidence="2">The sequence shown here is derived from an EMBL/GenBank/DDBJ whole genome shotgun (WGS) entry which is preliminary data.</text>
</comment>
<evidence type="ECO:0000313" key="2">
    <source>
        <dbReference type="EMBL" id="MBJ7539311.1"/>
    </source>
</evidence>
<evidence type="ECO:0000313" key="3">
    <source>
        <dbReference type="Proteomes" id="UP000628710"/>
    </source>
</evidence>
<dbReference type="Proteomes" id="UP000628710">
    <property type="component" value="Unassembled WGS sequence"/>
</dbReference>
<sequence length="185" mass="20508">MKYFTSVKFATLLALSTSTHASDYTYIDYALGATDPESTSASGEYSSLSGSFEMQNRAFIAFQSNNYEDDRRYDIDITALGIGAYVDSGIRTDLYGLVQLVKTDLGNHEDTGFRITIGLRSSISSNIELAVKIKHEDVYRDTSKSYAAELRYYLTPDFSAGASYETADINGSEMNTLYGSLRLNF</sequence>
<accession>A0A934JP07</accession>
<gene>
    <name evidence="2" type="ORF">I8J31_16660</name>
</gene>
<feature type="signal peptide" evidence="1">
    <location>
        <begin position="1"/>
        <end position="21"/>
    </location>
</feature>
<dbReference type="InterPro" id="IPR011250">
    <property type="entry name" value="OMP/PagP_B-barrel"/>
</dbReference>
<keyword evidence="1" id="KW-0732">Signal</keyword>
<dbReference type="AlphaFoldDB" id="A0A934JP07"/>
<evidence type="ECO:0000256" key="1">
    <source>
        <dbReference type="SAM" id="SignalP"/>
    </source>
</evidence>
<protein>
    <recommendedName>
        <fullName evidence="4">Outer membrane protein beta-barrel domain-containing protein</fullName>
    </recommendedName>
</protein>
<dbReference type="RefSeq" id="WP_199469716.1">
    <property type="nucleotide sequence ID" value="NZ_JAEMNX010000023.1"/>
</dbReference>
<name>A0A934JP07_9GAMM</name>
<dbReference type="EMBL" id="JAEMNX010000023">
    <property type="protein sequence ID" value="MBJ7539311.1"/>
    <property type="molecule type" value="Genomic_DNA"/>
</dbReference>
<proteinExistence type="predicted"/>
<evidence type="ECO:0008006" key="4">
    <source>
        <dbReference type="Google" id="ProtNLM"/>
    </source>
</evidence>
<reference evidence="2" key="1">
    <citation type="submission" date="2020-12" db="EMBL/GenBank/DDBJ databases">
        <title>Marinomonas arctica sp. nov., a psychrotolerant bacterium isolated from the Arctic.</title>
        <authorList>
            <person name="Zhang Y."/>
        </authorList>
    </citation>
    <scope>NUCLEOTIDE SEQUENCE</scope>
    <source>
        <strain evidence="2">C1424</strain>
    </source>
</reference>
<dbReference type="SUPFAM" id="SSF56925">
    <property type="entry name" value="OMPA-like"/>
    <property type="match status" value="1"/>
</dbReference>
<organism evidence="2 3">
    <name type="scientific">Marinomonas transparens</name>
    <dbReference type="NCBI Taxonomy" id="2795388"/>
    <lineage>
        <taxon>Bacteria</taxon>
        <taxon>Pseudomonadati</taxon>
        <taxon>Pseudomonadota</taxon>
        <taxon>Gammaproteobacteria</taxon>
        <taxon>Oceanospirillales</taxon>
        <taxon>Oceanospirillaceae</taxon>
        <taxon>Marinomonas</taxon>
    </lineage>
</organism>
<keyword evidence="3" id="KW-1185">Reference proteome</keyword>